<proteinExistence type="predicted"/>
<dbReference type="EMBL" id="DTBZ01000051">
    <property type="protein sequence ID" value="HGQ17771.1"/>
    <property type="molecule type" value="Genomic_DNA"/>
</dbReference>
<dbReference type="GO" id="GO:0016491">
    <property type="term" value="F:oxidoreductase activity"/>
    <property type="evidence" value="ECO:0007669"/>
    <property type="project" value="InterPro"/>
</dbReference>
<organism evidence="4">
    <name type="scientific">Ignisphaera aggregans</name>
    <dbReference type="NCBI Taxonomy" id="334771"/>
    <lineage>
        <taxon>Archaea</taxon>
        <taxon>Thermoproteota</taxon>
        <taxon>Thermoprotei</taxon>
        <taxon>Desulfurococcales</taxon>
        <taxon>Desulfurococcaceae</taxon>
        <taxon>Ignisphaera</taxon>
    </lineage>
</organism>
<dbReference type="PANTHER" id="PTHR37165:SF1">
    <property type="entry name" value="TYPE 1 ENCAPSULIN SHELL PROTEIN"/>
    <property type="match status" value="1"/>
</dbReference>
<evidence type="ECO:0000256" key="1">
    <source>
        <dbReference type="ARBA" id="ARBA00033738"/>
    </source>
</evidence>
<dbReference type="InterPro" id="IPR051429">
    <property type="entry name" value="Encapsulin_nc"/>
</dbReference>
<dbReference type="InterPro" id="IPR009078">
    <property type="entry name" value="Ferritin-like_SF"/>
</dbReference>
<comment type="subcellular location">
    <subcellularLocation>
        <location evidence="1">Encapsulin nanocompartment</location>
    </subcellularLocation>
</comment>
<dbReference type="InterPro" id="IPR007544">
    <property type="entry name" value="ENCAP"/>
</dbReference>
<dbReference type="PANTHER" id="PTHR37165">
    <property type="entry name" value="PEPTIDASE U56 FAMILY"/>
    <property type="match status" value="1"/>
</dbReference>
<sequence length="352" mass="38890">MMSKHPLDLPPGRRLSREEVAEALRLSIIAELDAINLYLQLARAVEDEKIRRVFEEIAREEKTHVGEFLAVLKSLDSEQVEELRKGAEEVKELTGVTAPDPSQNVGNSGGVEGLSSEERKYLLEQVVRVADSIRVFRQRLPIVRVGRGVDAVPLERAGTRTIVTLDEVSKNFVITQKAIDYSRAMKQPLDVGDAIRAASELAIDEDRKVLEKLLAIEDAVKLTATGWDEPGSAVAEVSRAVQELVRNGATGPYILFVSPTRYAKLVAVYERTGVMEITRLKALVKDVVATPVLPDDTVLIVTSIPTVLDMVVGGDTEVEYIGPEDGIHRFRVWETIAIRVRNPKGIAILKQT</sequence>
<feature type="domain" description="Rubrerythrin diiron-binding" evidence="3">
    <location>
        <begin position="22"/>
        <end position="84"/>
    </location>
</feature>
<name>A0A7J3I681_9CREN</name>
<comment type="caution">
    <text evidence="4">The sequence shown here is derived from an EMBL/GenBank/DDBJ whole genome shotgun (WGS) entry which is preliminary data.</text>
</comment>
<reference evidence="4" key="1">
    <citation type="journal article" date="2020" name="mSystems">
        <title>Genome- and Community-Level Interaction Insights into Carbon Utilization and Element Cycling Functions of Hydrothermarchaeota in Hydrothermal Sediment.</title>
        <authorList>
            <person name="Zhou Z."/>
            <person name="Liu Y."/>
            <person name="Xu W."/>
            <person name="Pan J."/>
            <person name="Luo Z.H."/>
            <person name="Li M."/>
        </authorList>
    </citation>
    <scope>NUCLEOTIDE SEQUENCE [LARGE SCALE GENOMIC DNA]</scope>
    <source>
        <strain evidence="4">SpSt-618</strain>
        <strain evidence="5">SpSt-657</strain>
    </source>
</reference>
<accession>A0A7J3I681</accession>
<dbReference type="NCBIfam" id="NF041155">
    <property type="entry name" value="encap_f1"/>
    <property type="match status" value="1"/>
</dbReference>
<dbReference type="EMBL" id="DTAI01000060">
    <property type="protein sequence ID" value="HGN36306.1"/>
    <property type="molecule type" value="Genomic_DNA"/>
</dbReference>
<dbReference type="Pfam" id="PF04454">
    <property type="entry name" value="Linocin_M18"/>
    <property type="match status" value="1"/>
</dbReference>
<dbReference type="Gene3D" id="6.10.140.1960">
    <property type="match status" value="1"/>
</dbReference>
<dbReference type="SUPFAM" id="SSF47240">
    <property type="entry name" value="Ferritin-like"/>
    <property type="match status" value="1"/>
</dbReference>
<dbReference type="InterPro" id="IPR003251">
    <property type="entry name" value="Rr_diiron-bd_dom"/>
</dbReference>
<evidence type="ECO:0000259" key="3">
    <source>
        <dbReference type="Pfam" id="PF02915"/>
    </source>
</evidence>
<dbReference type="AlphaFoldDB" id="A0A7J3I681"/>
<gene>
    <name evidence="4" type="ORF">ENT87_01960</name>
    <name evidence="5" type="ORF">ENU30_02150</name>
</gene>
<evidence type="ECO:0000256" key="2">
    <source>
        <dbReference type="ARBA" id="ARBA00033787"/>
    </source>
</evidence>
<evidence type="ECO:0000313" key="5">
    <source>
        <dbReference type="EMBL" id="HGQ17771.1"/>
    </source>
</evidence>
<dbReference type="GO" id="GO:0140737">
    <property type="term" value="C:encapsulin nanocompartment"/>
    <property type="evidence" value="ECO:0007669"/>
    <property type="project" value="UniProtKB-SubCell"/>
</dbReference>
<protein>
    <submittedName>
        <fullName evidence="4">Rubrerythrin family protein</fullName>
    </submittedName>
</protein>
<evidence type="ECO:0000313" key="4">
    <source>
        <dbReference type="EMBL" id="HGN36306.1"/>
    </source>
</evidence>
<dbReference type="GO" id="GO:0046872">
    <property type="term" value="F:metal ion binding"/>
    <property type="evidence" value="ECO:0007669"/>
    <property type="project" value="InterPro"/>
</dbReference>
<dbReference type="Pfam" id="PF02915">
    <property type="entry name" value="Rubrerythrin"/>
    <property type="match status" value="1"/>
</dbReference>
<dbReference type="Gene3D" id="3.30.2320.10">
    <property type="entry name" value="hypothetical protein PF0899 domain"/>
    <property type="match status" value="1"/>
</dbReference>
<keyword evidence="2" id="KW-1284">Encapsulin nanocompartment</keyword>